<dbReference type="EMBL" id="JWZT01004760">
    <property type="protein sequence ID" value="KII63208.1"/>
    <property type="molecule type" value="Genomic_DNA"/>
</dbReference>
<keyword evidence="4" id="KW-1185">Reference proteome</keyword>
<dbReference type="SUPFAM" id="SSF52540">
    <property type="entry name" value="P-loop containing nucleoside triphosphate hydrolases"/>
    <property type="match status" value="1"/>
</dbReference>
<feature type="domain" description="DNA2/NAM7 helicase helicase" evidence="1">
    <location>
        <begin position="367"/>
        <end position="634"/>
    </location>
</feature>
<dbReference type="GO" id="GO:0005737">
    <property type="term" value="C:cytoplasm"/>
    <property type="evidence" value="ECO:0007669"/>
    <property type="project" value="TreeGrafter"/>
</dbReference>
<sequence length="693" mass="78623">MSRYFSVGGFSISDENKEYGIPIRFSFLTKTQVIVSYSFLDAILNILDQLTQFYELTLIEQVKWNPWSFALTESSTHLFLLLLLENIKNVVLFRYAVSTNLWFERRIDKLIKYDVFEIFFDEFKALCLYLGYCYEFNYSKVKNATSQQAIETVVGSVAENASNEKDESYWKWTDEDYFEILRKYLSNQDTVDAKVRFDDILDYERTFTGLMKDEAEYQQITSDVQQIYMTPFSCSVISYEKQSIVLKSNENFFNNNLRYGDFVRIRDREDANKTSVGRVVDIEDTSKQIYIDISLGCDIPTDKSSCDLELIWRCVTFTRMMVSLHNFVRKDSGVNGYLKNIIPGLPVEPENLNITFQGDFHVPGLPKLNESQLEIVKKSLENGLSLIQGPPGTGKTVIITAIVFYIVKYLKKRVLVCASSNKAIDNVYQKIKATGVKVIRVEAKHRKRDENPNRETNSFTSSEVRTLSTESSTISIEKVNPEKSDHGFGMGVPKNLGSCQLDSNKPKRDSGNSTKLDHFDELSNQNVNITSLAVPDQQPQNSPTINEFKGCFSDELSSYKIGVRRDASVIMSDVVCATCSGAGDPRVFGLTFDYVLIDESTQSTETECLIPISLCHGQLIMVGDHRQLAPVVLNKSAIERGLSLSMFERLIRTGVVPFRLNVQFRMHPALSEFSSLAFYEGTIQNGVTAGMAL</sequence>
<protein>
    <submittedName>
        <fullName evidence="3">Regulator of nonsense transcripts 1</fullName>
    </submittedName>
</protein>
<dbReference type="Pfam" id="PF13087">
    <property type="entry name" value="AAA_12"/>
    <property type="match status" value="1"/>
</dbReference>
<evidence type="ECO:0000313" key="4">
    <source>
        <dbReference type="Proteomes" id="UP000031668"/>
    </source>
</evidence>
<dbReference type="PANTHER" id="PTHR10887:SF364">
    <property type="entry name" value="REGULATOR OF NONSENSE TRANSCRIPTS 1"/>
    <property type="match status" value="1"/>
</dbReference>
<dbReference type="InterPro" id="IPR041677">
    <property type="entry name" value="DNA2/NAM7_AAA_11"/>
</dbReference>
<dbReference type="InterPro" id="IPR041679">
    <property type="entry name" value="DNA2/NAM7-like_C"/>
</dbReference>
<evidence type="ECO:0000259" key="2">
    <source>
        <dbReference type="Pfam" id="PF13087"/>
    </source>
</evidence>
<comment type="caution">
    <text evidence="3">The sequence shown here is derived from an EMBL/GenBank/DDBJ whole genome shotgun (WGS) entry which is preliminary data.</text>
</comment>
<gene>
    <name evidence="3" type="ORF">RF11_07889</name>
</gene>
<dbReference type="InterPro" id="IPR045055">
    <property type="entry name" value="DNA2/NAM7-like"/>
</dbReference>
<dbReference type="InterPro" id="IPR027417">
    <property type="entry name" value="P-loop_NTPase"/>
</dbReference>
<dbReference type="Proteomes" id="UP000031668">
    <property type="component" value="Unassembled WGS sequence"/>
</dbReference>
<name>A0A0C2ICZ2_THEKT</name>
<dbReference type="Gene3D" id="3.40.50.300">
    <property type="entry name" value="P-loop containing nucleotide triphosphate hydrolases"/>
    <property type="match status" value="1"/>
</dbReference>
<accession>A0A0C2ICZ2</accession>
<dbReference type="GO" id="GO:0000184">
    <property type="term" value="P:nuclear-transcribed mRNA catabolic process, nonsense-mediated decay"/>
    <property type="evidence" value="ECO:0007669"/>
    <property type="project" value="TreeGrafter"/>
</dbReference>
<feature type="domain" description="DNA2/NAM7 helicase-like C-terminal" evidence="2">
    <location>
        <begin position="643"/>
        <end position="687"/>
    </location>
</feature>
<dbReference type="OrthoDB" id="5952896at2759"/>
<proteinExistence type="predicted"/>
<dbReference type="GO" id="GO:0003724">
    <property type="term" value="F:RNA helicase activity"/>
    <property type="evidence" value="ECO:0007669"/>
    <property type="project" value="TreeGrafter"/>
</dbReference>
<evidence type="ECO:0000313" key="3">
    <source>
        <dbReference type="EMBL" id="KII63208.1"/>
    </source>
</evidence>
<dbReference type="AlphaFoldDB" id="A0A0C2ICZ2"/>
<evidence type="ECO:0000259" key="1">
    <source>
        <dbReference type="Pfam" id="PF13086"/>
    </source>
</evidence>
<reference evidence="3 4" key="1">
    <citation type="journal article" date="2014" name="Genome Biol. Evol.">
        <title>The genome of the myxosporean Thelohanellus kitauei shows adaptations to nutrient acquisition within its fish host.</title>
        <authorList>
            <person name="Yang Y."/>
            <person name="Xiong J."/>
            <person name="Zhou Z."/>
            <person name="Huo F."/>
            <person name="Miao W."/>
            <person name="Ran C."/>
            <person name="Liu Y."/>
            <person name="Zhang J."/>
            <person name="Feng J."/>
            <person name="Wang M."/>
            <person name="Wang M."/>
            <person name="Wang L."/>
            <person name="Yao B."/>
        </authorList>
    </citation>
    <scope>NUCLEOTIDE SEQUENCE [LARGE SCALE GENOMIC DNA]</scope>
    <source>
        <strain evidence="3">Wuqing</strain>
    </source>
</reference>
<dbReference type="PANTHER" id="PTHR10887">
    <property type="entry name" value="DNA2/NAM7 HELICASE FAMILY"/>
    <property type="match status" value="1"/>
</dbReference>
<dbReference type="Pfam" id="PF13086">
    <property type="entry name" value="AAA_11"/>
    <property type="match status" value="1"/>
</dbReference>
<organism evidence="3 4">
    <name type="scientific">Thelohanellus kitauei</name>
    <name type="common">Myxosporean</name>
    <dbReference type="NCBI Taxonomy" id="669202"/>
    <lineage>
        <taxon>Eukaryota</taxon>
        <taxon>Metazoa</taxon>
        <taxon>Cnidaria</taxon>
        <taxon>Myxozoa</taxon>
        <taxon>Myxosporea</taxon>
        <taxon>Bivalvulida</taxon>
        <taxon>Platysporina</taxon>
        <taxon>Myxobolidae</taxon>
        <taxon>Thelohanellus</taxon>
    </lineage>
</organism>